<evidence type="ECO:0000313" key="1">
    <source>
        <dbReference type="EMBL" id="KAI5657567.1"/>
    </source>
</evidence>
<comment type="caution">
    <text evidence="1">The sequence shown here is derived from an EMBL/GenBank/DDBJ whole genome shotgun (WGS) entry which is preliminary data.</text>
</comment>
<reference evidence="2" key="1">
    <citation type="journal article" date="2023" name="Nat. Plants">
        <title>Single-cell RNA sequencing provides a high-resolution roadmap for understanding the multicellular compartmentation of specialized metabolism.</title>
        <authorList>
            <person name="Sun S."/>
            <person name="Shen X."/>
            <person name="Li Y."/>
            <person name="Li Y."/>
            <person name="Wang S."/>
            <person name="Li R."/>
            <person name="Zhang H."/>
            <person name="Shen G."/>
            <person name="Guo B."/>
            <person name="Wei J."/>
            <person name="Xu J."/>
            <person name="St-Pierre B."/>
            <person name="Chen S."/>
            <person name="Sun C."/>
        </authorList>
    </citation>
    <scope>NUCLEOTIDE SEQUENCE [LARGE SCALE GENOMIC DNA]</scope>
</reference>
<gene>
    <name evidence="1" type="ORF">M9H77_26360</name>
</gene>
<sequence length="191" mass="22469">MEAIHPVRVMLFWDSEIANDAYGPYFTGVVRKSWTLPTTRMISHNELLKKILKYRDMDPNLWIVRMTMRVPSYCKVHRMFYFNLYSTNNDEEMCYLWTIPSHHAKEGIHILVDFEQIQQHSIPVTHDKNTINMNEYITAVTKMVSDEPSMLYTTVNNDDDVVDESDGDDVVSSQSESDDDNYRKKESYKLP</sequence>
<evidence type="ECO:0000313" key="2">
    <source>
        <dbReference type="Proteomes" id="UP001060085"/>
    </source>
</evidence>
<accession>A0ACC0A9G1</accession>
<dbReference type="Proteomes" id="UP001060085">
    <property type="component" value="Linkage Group LG06"/>
</dbReference>
<dbReference type="EMBL" id="CM044706">
    <property type="protein sequence ID" value="KAI5657567.1"/>
    <property type="molecule type" value="Genomic_DNA"/>
</dbReference>
<keyword evidence="2" id="KW-1185">Reference proteome</keyword>
<protein>
    <submittedName>
        <fullName evidence="1">Uncharacterized protein</fullName>
    </submittedName>
</protein>
<organism evidence="1 2">
    <name type="scientific">Catharanthus roseus</name>
    <name type="common">Madagascar periwinkle</name>
    <name type="synonym">Vinca rosea</name>
    <dbReference type="NCBI Taxonomy" id="4058"/>
    <lineage>
        <taxon>Eukaryota</taxon>
        <taxon>Viridiplantae</taxon>
        <taxon>Streptophyta</taxon>
        <taxon>Embryophyta</taxon>
        <taxon>Tracheophyta</taxon>
        <taxon>Spermatophyta</taxon>
        <taxon>Magnoliopsida</taxon>
        <taxon>eudicotyledons</taxon>
        <taxon>Gunneridae</taxon>
        <taxon>Pentapetalae</taxon>
        <taxon>asterids</taxon>
        <taxon>lamiids</taxon>
        <taxon>Gentianales</taxon>
        <taxon>Apocynaceae</taxon>
        <taxon>Rauvolfioideae</taxon>
        <taxon>Vinceae</taxon>
        <taxon>Catharanthinae</taxon>
        <taxon>Catharanthus</taxon>
    </lineage>
</organism>
<name>A0ACC0A9G1_CATRO</name>
<proteinExistence type="predicted"/>